<feature type="binding site" evidence="10">
    <location>
        <position position="168"/>
    </location>
    <ligand>
        <name>UDP-N-acetyl-alpha-D-glucosamine</name>
        <dbReference type="ChEBI" id="CHEBI:57705"/>
    </ligand>
</feature>
<comment type="catalytic activity">
    <reaction evidence="10">
        <text>di-trans,octa-cis-undecaprenyl diphospho-N-acetyl-alpha-D-muramoyl-L-alanyl-D-glutamyl-meso-2,6-diaminopimeloyl-D-alanyl-D-alanine + UDP-N-acetyl-alpha-D-glucosamine = di-trans,octa-cis-undecaprenyl diphospho-[N-acetyl-alpha-D-glucosaminyl-(1-&gt;4)]-N-acetyl-alpha-D-muramoyl-L-alanyl-D-glutamyl-meso-2,6-diaminopimeloyl-D-alanyl-D-alanine + UDP + H(+)</text>
        <dbReference type="Rhea" id="RHEA:31227"/>
        <dbReference type="ChEBI" id="CHEBI:15378"/>
        <dbReference type="ChEBI" id="CHEBI:57705"/>
        <dbReference type="ChEBI" id="CHEBI:58223"/>
        <dbReference type="ChEBI" id="CHEBI:61387"/>
        <dbReference type="ChEBI" id="CHEBI:61388"/>
        <dbReference type="EC" id="2.4.1.227"/>
    </reaction>
</comment>
<comment type="pathway">
    <text evidence="10">Cell wall biogenesis; peptidoglycan biosynthesis.</text>
</comment>
<protein>
    <recommendedName>
        <fullName evidence="10">UDP-N-acetylglucosamine--N-acetylmuramyl-(pentapeptide) pyrophosphoryl-undecaprenol N-acetylglucosamine transferase</fullName>
        <ecNumber evidence="10">2.4.1.227</ecNumber>
    </recommendedName>
    <alternativeName>
        <fullName evidence="10">Undecaprenyl-PP-MurNAc-pentapeptide-UDPGlcNAc GlcNAc transferase</fullName>
    </alternativeName>
</protein>
<reference evidence="13 14" key="1">
    <citation type="journal article" date="2016" name="Nat. Commun.">
        <title>Thousands of microbial genomes shed light on interconnected biogeochemical processes in an aquifer system.</title>
        <authorList>
            <person name="Anantharaman K."/>
            <person name="Brown C.T."/>
            <person name="Hug L.A."/>
            <person name="Sharon I."/>
            <person name="Castelle C.J."/>
            <person name="Probst A.J."/>
            <person name="Thomas B.C."/>
            <person name="Singh A."/>
            <person name="Wilkins M.J."/>
            <person name="Karaoz U."/>
            <person name="Brodie E.L."/>
            <person name="Williams K.H."/>
            <person name="Hubbard S.S."/>
            <person name="Banfield J.F."/>
        </authorList>
    </citation>
    <scope>NUCLEOTIDE SEQUENCE [LARGE SCALE GENOMIC DNA]</scope>
</reference>
<dbReference type="PANTHER" id="PTHR21015:SF22">
    <property type="entry name" value="GLYCOSYLTRANSFERASE"/>
    <property type="match status" value="1"/>
</dbReference>
<keyword evidence="1 10" id="KW-1003">Cell membrane</keyword>
<dbReference type="Pfam" id="PF03033">
    <property type="entry name" value="Glyco_transf_28"/>
    <property type="match status" value="1"/>
</dbReference>
<feature type="domain" description="Glycosyl transferase family 28 C-terminal" evidence="12">
    <location>
        <begin position="188"/>
        <end position="339"/>
    </location>
</feature>
<dbReference type="GO" id="GO:0051991">
    <property type="term" value="F:UDP-N-acetyl-D-glucosamine:N-acetylmuramoyl-L-alanyl-D-glutamyl-meso-2,6-diaminopimelyl-D-alanyl-D-alanine-diphosphoundecaprenol 4-beta-N-acetylglucosaminlytransferase activity"/>
    <property type="evidence" value="ECO:0007669"/>
    <property type="project" value="RHEA"/>
</dbReference>
<dbReference type="GO" id="GO:0071555">
    <property type="term" value="P:cell wall organization"/>
    <property type="evidence" value="ECO:0007669"/>
    <property type="project" value="UniProtKB-KW"/>
</dbReference>
<name>A0A1F7GZN6_9BACT</name>
<keyword evidence="7 10" id="KW-0472">Membrane</keyword>
<evidence type="ECO:0000256" key="5">
    <source>
        <dbReference type="ARBA" id="ARBA00022960"/>
    </source>
</evidence>
<dbReference type="GO" id="GO:0050511">
    <property type="term" value="F:undecaprenyldiphospho-muramoylpentapeptide beta-N-acetylglucosaminyltransferase activity"/>
    <property type="evidence" value="ECO:0007669"/>
    <property type="project" value="UniProtKB-UniRule"/>
</dbReference>
<evidence type="ECO:0000259" key="11">
    <source>
        <dbReference type="Pfam" id="PF03033"/>
    </source>
</evidence>
<keyword evidence="3 10" id="KW-0328">Glycosyltransferase</keyword>
<dbReference type="Pfam" id="PF04101">
    <property type="entry name" value="Glyco_tran_28_C"/>
    <property type="match status" value="1"/>
</dbReference>
<dbReference type="InterPro" id="IPR004276">
    <property type="entry name" value="GlycoTrans_28_N"/>
</dbReference>
<accession>A0A1F7GZN6</accession>
<feature type="binding site" evidence="10">
    <location>
        <begin position="6"/>
        <end position="8"/>
    </location>
    <ligand>
        <name>UDP-N-acetyl-alpha-D-glucosamine</name>
        <dbReference type="ChEBI" id="CHEBI:57705"/>
    </ligand>
</feature>
<comment type="similarity">
    <text evidence="10">Belongs to the glycosyltransferase 28 family. MurG subfamily.</text>
</comment>
<dbReference type="GO" id="GO:0005886">
    <property type="term" value="C:plasma membrane"/>
    <property type="evidence" value="ECO:0007669"/>
    <property type="project" value="UniProtKB-SubCell"/>
</dbReference>
<feature type="binding site" evidence="10">
    <location>
        <position position="294"/>
    </location>
    <ligand>
        <name>UDP-N-acetyl-alpha-D-glucosamine</name>
        <dbReference type="ChEBI" id="CHEBI:57705"/>
    </ligand>
</feature>
<dbReference type="SUPFAM" id="SSF53756">
    <property type="entry name" value="UDP-Glycosyltransferase/glycogen phosphorylase"/>
    <property type="match status" value="1"/>
</dbReference>
<dbReference type="InterPro" id="IPR007235">
    <property type="entry name" value="Glyco_trans_28_C"/>
</dbReference>
<keyword evidence="4 10" id="KW-0808">Transferase</keyword>
<keyword evidence="9 10" id="KW-0961">Cell wall biogenesis/degradation</keyword>
<evidence type="ECO:0000256" key="9">
    <source>
        <dbReference type="ARBA" id="ARBA00023316"/>
    </source>
</evidence>
<dbReference type="EMBL" id="MFZM01000007">
    <property type="protein sequence ID" value="OGK24431.1"/>
    <property type="molecule type" value="Genomic_DNA"/>
</dbReference>
<evidence type="ECO:0000256" key="6">
    <source>
        <dbReference type="ARBA" id="ARBA00022984"/>
    </source>
</evidence>
<dbReference type="PANTHER" id="PTHR21015">
    <property type="entry name" value="UDP-N-ACETYLGLUCOSAMINE--N-ACETYLMURAMYL-(PENTAPEPTIDE) PYROPHOSPHORYL-UNDECAPRENOL N-ACETYLGLUCOSAMINE TRANSFERASE 1"/>
    <property type="match status" value="1"/>
</dbReference>
<dbReference type="InterPro" id="IPR006009">
    <property type="entry name" value="GlcNAc_MurG"/>
</dbReference>
<evidence type="ECO:0000256" key="8">
    <source>
        <dbReference type="ARBA" id="ARBA00023306"/>
    </source>
</evidence>
<evidence type="ECO:0000256" key="2">
    <source>
        <dbReference type="ARBA" id="ARBA00022618"/>
    </source>
</evidence>
<evidence type="ECO:0000256" key="7">
    <source>
        <dbReference type="ARBA" id="ARBA00023136"/>
    </source>
</evidence>
<proteinExistence type="inferred from homology"/>
<evidence type="ECO:0000256" key="4">
    <source>
        <dbReference type="ARBA" id="ARBA00022679"/>
    </source>
</evidence>
<evidence type="ECO:0000259" key="12">
    <source>
        <dbReference type="Pfam" id="PF04101"/>
    </source>
</evidence>
<comment type="caution">
    <text evidence="10">Lacks conserved residue(s) required for the propagation of feature annotation.</text>
</comment>
<gene>
    <name evidence="10" type="primary">murG</name>
    <name evidence="13" type="ORF">A3C24_01990</name>
</gene>
<dbReference type="Proteomes" id="UP000177159">
    <property type="component" value="Unassembled WGS sequence"/>
</dbReference>
<comment type="caution">
    <text evidence="13">The sequence shown here is derived from an EMBL/GenBank/DDBJ whole genome shotgun (WGS) entry which is preliminary data.</text>
</comment>
<evidence type="ECO:0000256" key="10">
    <source>
        <dbReference type="HAMAP-Rule" id="MF_00033"/>
    </source>
</evidence>
<comment type="function">
    <text evidence="10">Cell wall formation. Catalyzes the transfer of a GlcNAc subunit on undecaprenyl-pyrophosphoryl-MurNAc-pentapeptide (lipid intermediate I) to form undecaprenyl-pyrophosphoryl-MurNAc-(pentapeptide)GlcNAc (lipid intermediate II).</text>
</comment>
<keyword evidence="2 10" id="KW-0132">Cell division</keyword>
<dbReference type="UniPathway" id="UPA00219"/>
<dbReference type="HAMAP" id="MF_00033">
    <property type="entry name" value="MurG"/>
    <property type="match status" value="1"/>
</dbReference>
<dbReference type="EC" id="2.4.1.227" evidence="10"/>
<dbReference type="GO" id="GO:0008360">
    <property type="term" value="P:regulation of cell shape"/>
    <property type="evidence" value="ECO:0007669"/>
    <property type="project" value="UniProtKB-KW"/>
</dbReference>
<dbReference type="CDD" id="cd03785">
    <property type="entry name" value="GT28_MurG"/>
    <property type="match status" value="1"/>
</dbReference>
<keyword evidence="5 10" id="KW-0133">Cell shape</keyword>
<sequence length="358" mass="40866">MKILITGGHATPALAVIEELQKRKDVQIIFVGRQYTVDNELTLSYEYTQVEKLKIPFIHLTTGKFSRSISLKSILNIGKIFIGILQSRKIIHEHKPDAILTFGGYIGFPIALAAHDRKIPVYIHEQTINPGLTNRLLARIATKIFIAFPQAQRVFPSKKTILTGNPIRTSILKNVEKPFIKIGNNPILFIMGGTLGSHSLNVHIENILEELTKDFIVIHQTGNIQEYNDFERLSSLRIKNYFPAPHMYQNEIGWVYKHASIVVSRAGANTVFELMHFNIPSVLVPLPWSAGKEQDKHAYFMHEAGVSEVFDQSKDSEELLLLIKKVFFNNKYYQEHFPQLKKYIQDDVAAKIVHEILQ</sequence>
<evidence type="ECO:0000256" key="3">
    <source>
        <dbReference type="ARBA" id="ARBA00022676"/>
    </source>
</evidence>
<dbReference type="GO" id="GO:0009252">
    <property type="term" value="P:peptidoglycan biosynthetic process"/>
    <property type="evidence" value="ECO:0007669"/>
    <property type="project" value="UniProtKB-UniRule"/>
</dbReference>
<evidence type="ECO:0000313" key="13">
    <source>
        <dbReference type="EMBL" id="OGK24431.1"/>
    </source>
</evidence>
<feature type="domain" description="Glycosyltransferase family 28 N-terminal" evidence="11">
    <location>
        <begin position="6"/>
        <end position="146"/>
    </location>
</feature>
<dbReference type="AlphaFoldDB" id="A0A1F7GZN6"/>
<dbReference type="GO" id="GO:0051301">
    <property type="term" value="P:cell division"/>
    <property type="evidence" value="ECO:0007669"/>
    <property type="project" value="UniProtKB-KW"/>
</dbReference>
<organism evidence="13 14">
    <name type="scientific">Candidatus Roizmanbacteria bacterium RIFCSPHIGHO2_02_FULL_37_24</name>
    <dbReference type="NCBI Taxonomy" id="1802037"/>
    <lineage>
        <taxon>Bacteria</taxon>
        <taxon>Candidatus Roizmaniibacteriota</taxon>
    </lineage>
</organism>
<evidence type="ECO:0000256" key="1">
    <source>
        <dbReference type="ARBA" id="ARBA00022475"/>
    </source>
</evidence>
<comment type="subcellular location">
    <subcellularLocation>
        <location evidence="10">Cell membrane</location>
        <topology evidence="10">Peripheral membrane protein</topology>
        <orientation evidence="10">Cytoplasmic side</orientation>
    </subcellularLocation>
</comment>
<dbReference type="Gene3D" id="3.40.50.2000">
    <property type="entry name" value="Glycogen Phosphorylase B"/>
    <property type="match status" value="2"/>
</dbReference>
<dbReference type="GO" id="GO:0005975">
    <property type="term" value="P:carbohydrate metabolic process"/>
    <property type="evidence" value="ECO:0007669"/>
    <property type="project" value="InterPro"/>
</dbReference>
<evidence type="ECO:0000313" key="14">
    <source>
        <dbReference type="Proteomes" id="UP000177159"/>
    </source>
</evidence>
<keyword evidence="6 10" id="KW-0573">Peptidoglycan synthesis</keyword>
<keyword evidence="8 10" id="KW-0131">Cell cycle</keyword>